<dbReference type="Pfam" id="PF20732">
    <property type="entry name" value="NamZ_C"/>
    <property type="match status" value="1"/>
</dbReference>
<dbReference type="EMBL" id="PDNZ01000003">
    <property type="protein sequence ID" value="PWW82471.1"/>
    <property type="molecule type" value="Genomic_DNA"/>
</dbReference>
<dbReference type="AlphaFoldDB" id="A0A317TA61"/>
<comment type="caution">
    <text evidence="3">The sequence shown here is derived from an EMBL/GenBank/DDBJ whole genome shotgun (WGS) entry which is preliminary data.</text>
</comment>
<sequence length="387" mass="44015">MIQTGLDILLQDTSRLKNRNIGLITNQTSVTHDLHYSWHELQKKGFPPKKIFSPEHGLFSTEQDQIAVTTQPDTGSEIISLYGDSAETLLPDESVLQNIDLVIFDIQDIGSRYYTYINTLALFMESVNGRDIEILVLDRPNPLGGQNIEGPLPSGDYRSFVGILPVPPRHGMTAGELARLYFDHKKLDLNLDVIPIHGWKRSSHFSQTGYPWIVPSPNMPTWETALVYPGMCLFEGLNVSEGRGTTTPFLHFGAPFIEPEAVAENIMNLELEGVLFRPTYFKPSFHKYQNGIVGGLFLHVTDKELFRPFLTGVALTKVIHDLYAEKLRFIREVYEFNDLHPAFDLLCGSSSIRTMIEDGQSIEKIKTSWQEDERKFITHKQAYHLYE</sequence>
<evidence type="ECO:0000259" key="2">
    <source>
        <dbReference type="Pfam" id="PF20732"/>
    </source>
</evidence>
<feature type="domain" description="Peptidoglycan beta-N-acetylmuramidase NamZ N-terminal" evidence="1">
    <location>
        <begin position="21"/>
        <end position="222"/>
    </location>
</feature>
<evidence type="ECO:0008006" key="5">
    <source>
        <dbReference type="Google" id="ProtNLM"/>
    </source>
</evidence>
<dbReference type="PANTHER" id="PTHR42915:SF1">
    <property type="entry name" value="PEPTIDOGLYCAN BETA-N-ACETYLMURAMIDASE NAMZ"/>
    <property type="match status" value="1"/>
</dbReference>
<dbReference type="RefSeq" id="WP_110022945.1">
    <property type="nucleotide sequence ID" value="NZ_PDNZ01000003.1"/>
</dbReference>
<evidence type="ECO:0000313" key="4">
    <source>
        <dbReference type="Proteomes" id="UP000246278"/>
    </source>
</evidence>
<accession>A0A317TA61</accession>
<dbReference type="Gene3D" id="3.90.1150.140">
    <property type="match status" value="1"/>
</dbReference>
<gene>
    <name evidence="3" type="ORF">CR164_05640</name>
</gene>
<protein>
    <recommendedName>
        <fullName evidence="5">DUF1343 domain-containing protein</fullName>
    </recommendedName>
</protein>
<keyword evidence="4" id="KW-1185">Reference proteome</keyword>
<dbReference type="GO" id="GO:0033922">
    <property type="term" value="F:peptidoglycan beta-N-acetylmuramidase activity"/>
    <property type="evidence" value="ECO:0007669"/>
    <property type="project" value="InterPro"/>
</dbReference>
<dbReference type="PIRSF" id="PIRSF016719">
    <property type="entry name" value="UCP016719"/>
    <property type="match status" value="1"/>
</dbReference>
<evidence type="ECO:0000313" key="3">
    <source>
        <dbReference type="EMBL" id="PWW82471.1"/>
    </source>
</evidence>
<name>A0A317TA61_9CHLB</name>
<dbReference type="Pfam" id="PF07075">
    <property type="entry name" value="NamZ_N"/>
    <property type="match status" value="1"/>
</dbReference>
<dbReference type="InterPro" id="IPR048503">
    <property type="entry name" value="NamZ_C"/>
</dbReference>
<dbReference type="PANTHER" id="PTHR42915">
    <property type="entry name" value="HYPOTHETICAL 460 KDA PROTEIN IN FEUA-SIGW INTERGENIC REGION [PRECURSOR]"/>
    <property type="match status" value="1"/>
</dbReference>
<dbReference type="InterPro" id="IPR048502">
    <property type="entry name" value="NamZ_N"/>
</dbReference>
<proteinExistence type="predicted"/>
<reference evidence="4" key="1">
    <citation type="submission" date="2017-10" db="EMBL/GenBank/DDBJ databases">
        <authorList>
            <person name="Gaisin V.A."/>
            <person name="Rysina M.S."/>
            <person name="Grouzdev D.S."/>
        </authorList>
    </citation>
    <scope>NUCLEOTIDE SEQUENCE [LARGE SCALE GENOMIC DNA]</scope>
    <source>
        <strain evidence="4">V1</strain>
    </source>
</reference>
<feature type="domain" description="Peptidoglycan beta-N-acetylmuramidase NamZ C-terminal" evidence="2">
    <location>
        <begin position="226"/>
        <end position="386"/>
    </location>
</feature>
<organism evidence="3 4">
    <name type="scientific">Prosthecochloris marina</name>
    <dbReference type="NCBI Taxonomy" id="2017681"/>
    <lineage>
        <taxon>Bacteria</taxon>
        <taxon>Pseudomonadati</taxon>
        <taxon>Chlorobiota</taxon>
        <taxon>Chlorobiia</taxon>
        <taxon>Chlorobiales</taxon>
        <taxon>Chlorobiaceae</taxon>
        <taxon>Prosthecochloris</taxon>
    </lineage>
</organism>
<dbReference type="Gene3D" id="3.40.50.12170">
    <property type="entry name" value="Uncharacterised protein PF07075, DUF1343"/>
    <property type="match status" value="1"/>
</dbReference>
<dbReference type="Proteomes" id="UP000246278">
    <property type="component" value="Unassembled WGS sequence"/>
</dbReference>
<evidence type="ECO:0000259" key="1">
    <source>
        <dbReference type="Pfam" id="PF07075"/>
    </source>
</evidence>
<dbReference type="InterPro" id="IPR008302">
    <property type="entry name" value="NamZ"/>
</dbReference>
<dbReference type="OrthoDB" id="9801061at2"/>